<proteinExistence type="inferred from homology"/>
<dbReference type="Gene3D" id="3.30.70.380">
    <property type="entry name" value="Ferrodoxin-fold anticodon-binding domain"/>
    <property type="match status" value="1"/>
</dbReference>
<dbReference type="CDD" id="cd00769">
    <property type="entry name" value="PheRS_beta_core"/>
    <property type="match status" value="1"/>
</dbReference>
<keyword evidence="12 15" id="KW-0648">Protein biosynthesis</keyword>
<feature type="binding site" evidence="15">
    <location>
        <position position="461"/>
    </location>
    <ligand>
        <name>Mg(2+)</name>
        <dbReference type="ChEBI" id="CHEBI:18420"/>
        <note>shared with alpha subunit</note>
    </ligand>
</feature>
<dbReference type="EC" id="6.1.1.20" evidence="15"/>
<evidence type="ECO:0000256" key="2">
    <source>
        <dbReference type="ARBA" id="ARBA00008653"/>
    </source>
</evidence>
<comment type="similarity">
    <text evidence="2 15">Belongs to the phenylalanyl-tRNA synthetase beta subunit family. Type 1 subfamily.</text>
</comment>
<gene>
    <name evidence="15" type="primary">pheT</name>
    <name evidence="20" type="ORF">BRCON_1247</name>
</gene>
<dbReference type="PROSITE" id="PS50886">
    <property type="entry name" value="TRBD"/>
    <property type="match status" value="1"/>
</dbReference>
<dbReference type="PANTHER" id="PTHR10947">
    <property type="entry name" value="PHENYLALANYL-TRNA SYNTHETASE BETA CHAIN AND LEUCINE-RICH REPEAT-CONTAINING PROTEIN 47"/>
    <property type="match status" value="1"/>
</dbReference>
<evidence type="ECO:0000313" key="20">
    <source>
        <dbReference type="EMBL" id="AXA36024.1"/>
    </source>
</evidence>
<evidence type="ECO:0000256" key="12">
    <source>
        <dbReference type="ARBA" id="ARBA00022917"/>
    </source>
</evidence>
<feature type="binding site" evidence="15">
    <location>
        <position position="452"/>
    </location>
    <ligand>
        <name>Mg(2+)</name>
        <dbReference type="ChEBI" id="CHEBI:18420"/>
        <note>shared with alpha subunit</note>
    </ligand>
</feature>
<comment type="cofactor">
    <cofactor evidence="15">
        <name>Mg(2+)</name>
        <dbReference type="ChEBI" id="CHEBI:18420"/>
    </cofactor>
    <text evidence="15">Binds 2 magnesium ions per tetramer.</text>
</comment>
<evidence type="ECO:0000256" key="1">
    <source>
        <dbReference type="ARBA" id="ARBA00004496"/>
    </source>
</evidence>
<evidence type="ECO:0000256" key="8">
    <source>
        <dbReference type="ARBA" id="ARBA00022741"/>
    </source>
</evidence>
<dbReference type="InterPro" id="IPR004532">
    <property type="entry name" value="Phe-tRNA-ligase_IIc_bsu_bact"/>
</dbReference>
<protein>
    <recommendedName>
        <fullName evidence="15">Phenylalanine--tRNA ligase beta subunit</fullName>
        <ecNumber evidence="15">6.1.1.20</ecNumber>
    </recommendedName>
    <alternativeName>
        <fullName evidence="15">Phenylalanyl-tRNA synthetase beta subunit</fullName>
        <shortName evidence="15">PheRS</shortName>
    </alternativeName>
</protein>
<dbReference type="InterPro" id="IPR005146">
    <property type="entry name" value="B3/B4_tRNA-bd"/>
</dbReference>
<evidence type="ECO:0000259" key="17">
    <source>
        <dbReference type="PROSITE" id="PS50886"/>
    </source>
</evidence>
<feature type="binding site" evidence="15">
    <location>
        <position position="462"/>
    </location>
    <ligand>
        <name>Mg(2+)</name>
        <dbReference type="ChEBI" id="CHEBI:18420"/>
        <note>shared with alpha subunit</note>
    </ligand>
</feature>
<comment type="subunit">
    <text evidence="3 15">Tetramer of two alpha and two beta subunits.</text>
</comment>
<dbReference type="Pfam" id="PF03484">
    <property type="entry name" value="B5"/>
    <property type="match status" value="1"/>
</dbReference>
<dbReference type="SUPFAM" id="SSF56037">
    <property type="entry name" value="PheT/TilS domain"/>
    <property type="match status" value="1"/>
</dbReference>
<dbReference type="InterPro" id="IPR005121">
    <property type="entry name" value="Fdx_antiC-bd"/>
</dbReference>
<dbReference type="PROSITE" id="PS51447">
    <property type="entry name" value="FDX_ACB"/>
    <property type="match status" value="1"/>
</dbReference>
<feature type="domain" description="TRNA-binding" evidence="17">
    <location>
        <begin position="39"/>
        <end position="150"/>
    </location>
</feature>
<evidence type="ECO:0000256" key="16">
    <source>
        <dbReference type="PROSITE-ProRule" id="PRU00209"/>
    </source>
</evidence>
<evidence type="ECO:0000256" key="13">
    <source>
        <dbReference type="ARBA" id="ARBA00023146"/>
    </source>
</evidence>
<reference evidence="20 21" key="1">
    <citation type="submission" date="2018-05" db="EMBL/GenBank/DDBJ databases">
        <title>A metagenomic window into the 2 km-deep terrestrial subsurface aquifer revealed taxonomically and functionally diverse microbial community comprising novel uncultured bacterial lineages.</title>
        <authorList>
            <person name="Kadnikov V.V."/>
            <person name="Mardanov A.V."/>
            <person name="Beletsky A.V."/>
            <person name="Banks D."/>
            <person name="Pimenov N.V."/>
            <person name="Frank Y.A."/>
            <person name="Karnachuk O.V."/>
            <person name="Ravin N.V."/>
        </authorList>
    </citation>
    <scope>NUCLEOTIDE SEQUENCE [LARGE SCALE GENOMIC DNA]</scope>
    <source>
        <strain evidence="20">BY</strain>
    </source>
</reference>
<dbReference type="HAMAP" id="MF_00283">
    <property type="entry name" value="Phe_tRNA_synth_beta1"/>
    <property type="match status" value="1"/>
</dbReference>
<dbReference type="PROSITE" id="PS51483">
    <property type="entry name" value="B5"/>
    <property type="match status" value="1"/>
</dbReference>
<dbReference type="Pfam" id="PF03483">
    <property type="entry name" value="B3_4"/>
    <property type="match status" value="1"/>
</dbReference>
<keyword evidence="11 16" id="KW-0694">RNA-binding</keyword>
<evidence type="ECO:0000256" key="3">
    <source>
        <dbReference type="ARBA" id="ARBA00011209"/>
    </source>
</evidence>
<evidence type="ECO:0000256" key="7">
    <source>
        <dbReference type="ARBA" id="ARBA00022723"/>
    </source>
</evidence>
<evidence type="ECO:0000313" key="21">
    <source>
        <dbReference type="Proteomes" id="UP000262583"/>
    </source>
</evidence>
<evidence type="ECO:0000256" key="9">
    <source>
        <dbReference type="ARBA" id="ARBA00022840"/>
    </source>
</evidence>
<keyword evidence="9 15" id="KW-0067">ATP-binding</keyword>
<dbReference type="InterPro" id="IPR002547">
    <property type="entry name" value="tRNA-bd_dom"/>
</dbReference>
<dbReference type="InterPro" id="IPR012340">
    <property type="entry name" value="NA-bd_OB-fold"/>
</dbReference>
<dbReference type="GO" id="GO:0000287">
    <property type="term" value="F:magnesium ion binding"/>
    <property type="evidence" value="ECO:0007669"/>
    <property type="project" value="UniProtKB-UniRule"/>
</dbReference>
<dbReference type="SUPFAM" id="SSF55681">
    <property type="entry name" value="Class II aaRS and biotin synthetases"/>
    <property type="match status" value="1"/>
</dbReference>
<dbReference type="KEGG" id="schv:BRCON_1247"/>
<dbReference type="SUPFAM" id="SSF46955">
    <property type="entry name" value="Putative DNA-binding domain"/>
    <property type="match status" value="1"/>
</dbReference>
<dbReference type="Pfam" id="PF03147">
    <property type="entry name" value="FDX-ACB"/>
    <property type="match status" value="1"/>
</dbReference>
<keyword evidence="13 15" id="KW-0030">Aminoacyl-tRNA synthetase</keyword>
<dbReference type="SMART" id="SM00873">
    <property type="entry name" value="B3_4"/>
    <property type="match status" value="1"/>
</dbReference>
<dbReference type="FunFam" id="2.40.50.140:FF:000045">
    <property type="entry name" value="Phenylalanine--tRNA ligase beta subunit"/>
    <property type="match status" value="1"/>
</dbReference>
<dbReference type="CDD" id="cd02796">
    <property type="entry name" value="tRNA_bind_bactPheRS"/>
    <property type="match status" value="1"/>
</dbReference>
<dbReference type="Gene3D" id="3.30.930.10">
    <property type="entry name" value="Bira Bifunctional Protein, Domain 2"/>
    <property type="match status" value="1"/>
</dbReference>
<dbReference type="Gene3D" id="3.50.40.10">
    <property type="entry name" value="Phenylalanyl-trna Synthetase, Chain B, domain 3"/>
    <property type="match status" value="1"/>
</dbReference>
<organism evidence="20 21">
    <name type="scientific">Sumerlaea chitinivorans</name>
    <dbReference type="NCBI Taxonomy" id="2250252"/>
    <lineage>
        <taxon>Bacteria</taxon>
        <taxon>Candidatus Sumerlaeota</taxon>
        <taxon>Candidatus Sumerlaeia</taxon>
        <taxon>Candidatus Sumerlaeales</taxon>
        <taxon>Candidatus Sumerlaeaceae</taxon>
        <taxon>Candidatus Sumerlaea</taxon>
    </lineage>
</organism>
<comment type="subcellular location">
    <subcellularLocation>
        <location evidence="1 15">Cytoplasm</location>
    </subcellularLocation>
</comment>
<dbReference type="GO" id="GO:0000049">
    <property type="term" value="F:tRNA binding"/>
    <property type="evidence" value="ECO:0007669"/>
    <property type="project" value="UniProtKB-UniRule"/>
</dbReference>
<dbReference type="InterPro" id="IPR036690">
    <property type="entry name" value="Fdx_antiC-bd_sf"/>
</dbReference>
<dbReference type="AlphaFoldDB" id="A0A2Z4Y4F3"/>
<dbReference type="InterPro" id="IPR005147">
    <property type="entry name" value="tRNA_synthase_B5-dom"/>
</dbReference>
<feature type="binding site" evidence="15">
    <location>
        <position position="458"/>
    </location>
    <ligand>
        <name>Mg(2+)</name>
        <dbReference type="ChEBI" id="CHEBI:18420"/>
        <note>shared with alpha subunit</note>
    </ligand>
</feature>
<keyword evidence="7 15" id="KW-0479">Metal-binding</keyword>
<dbReference type="Gene3D" id="3.30.56.10">
    <property type="match status" value="2"/>
</dbReference>
<dbReference type="GO" id="GO:0009328">
    <property type="term" value="C:phenylalanine-tRNA ligase complex"/>
    <property type="evidence" value="ECO:0007669"/>
    <property type="project" value="TreeGrafter"/>
</dbReference>
<dbReference type="EMBL" id="CP030759">
    <property type="protein sequence ID" value="AXA36024.1"/>
    <property type="molecule type" value="Genomic_DNA"/>
</dbReference>
<comment type="catalytic activity">
    <reaction evidence="14 15">
        <text>tRNA(Phe) + L-phenylalanine + ATP = L-phenylalanyl-tRNA(Phe) + AMP + diphosphate + H(+)</text>
        <dbReference type="Rhea" id="RHEA:19413"/>
        <dbReference type="Rhea" id="RHEA-COMP:9668"/>
        <dbReference type="Rhea" id="RHEA-COMP:9699"/>
        <dbReference type="ChEBI" id="CHEBI:15378"/>
        <dbReference type="ChEBI" id="CHEBI:30616"/>
        <dbReference type="ChEBI" id="CHEBI:33019"/>
        <dbReference type="ChEBI" id="CHEBI:58095"/>
        <dbReference type="ChEBI" id="CHEBI:78442"/>
        <dbReference type="ChEBI" id="CHEBI:78531"/>
        <dbReference type="ChEBI" id="CHEBI:456215"/>
        <dbReference type="EC" id="6.1.1.20"/>
    </reaction>
</comment>
<dbReference type="InterPro" id="IPR045060">
    <property type="entry name" value="Phe-tRNA-ligase_IIc_bsu"/>
</dbReference>
<accession>A0A2Z4Y4F3</accession>
<evidence type="ECO:0000256" key="6">
    <source>
        <dbReference type="ARBA" id="ARBA00022598"/>
    </source>
</evidence>
<dbReference type="FunFam" id="3.30.70.380:FF:000001">
    <property type="entry name" value="Phenylalanine--tRNA ligase beta subunit"/>
    <property type="match status" value="1"/>
</dbReference>
<dbReference type="SMART" id="SM00874">
    <property type="entry name" value="B5"/>
    <property type="match status" value="1"/>
</dbReference>
<dbReference type="Proteomes" id="UP000262583">
    <property type="component" value="Chromosome"/>
</dbReference>
<dbReference type="NCBIfam" id="TIGR00472">
    <property type="entry name" value="pheT_bact"/>
    <property type="match status" value="1"/>
</dbReference>
<evidence type="ECO:0000256" key="14">
    <source>
        <dbReference type="ARBA" id="ARBA00049255"/>
    </source>
</evidence>
<dbReference type="InterPro" id="IPR041616">
    <property type="entry name" value="PheRS_beta_core"/>
</dbReference>
<evidence type="ECO:0000259" key="18">
    <source>
        <dbReference type="PROSITE" id="PS51447"/>
    </source>
</evidence>
<feature type="domain" description="B5" evidence="19">
    <location>
        <begin position="398"/>
        <end position="474"/>
    </location>
</feature>
<dbReference type="Pfam" id="PF17759">
    <property type="entry name" value="tRNA_synthFbeta"/>
    <property type="match status" value="1"/>
</dbReference>
<sequence length="796" mass="86938">MIVSYRWLTSVLGQELPIHQLIDRLTMSGLEIEALHDLGVVSGKILVARILEIAPHPNADQLVLCRVDAGRTEPLRIVCGAKNMKEGDLVPLAVEGAELPCGVTIKRSKIRGETSEGMMCSARELGWSEDASGLLILPPDWVYQVGQPFDALLDIKVTPNRADCLSVLGVARDLAAALSLPAPRLSPRSLKEGTQPASDFASVRIDAPDGCPRYTGRVIRGVTIGPSPLWLARAVESAGMRSINNVVDVTNYILAELGHPLHAFDLDLVREGKIIVRYAHEGESVRTLDGQEHSLLPSDLLIADPEKPIALAGIMGCGNTEIHQGTRNVFLECAYFHPPVIRRTSKRLVKVTESSYRFERGTDWSALDAIVDRAAALIAEVAGGEICVGRFDVGPGVQPPQPIELSLPRCTAHSGLSLTMEQAAKPLQDLGFTVEIVDAQTLRAVPPAIRHDVQREADLVEEIVRIVGYDNVPTVLPYVPSVASKPAPEDQLAAILRDVCVEHGLAEVMNYSFLSAEAIRRAGFDPDVAVPLCNPLSAEYALLRPSLVPGLLETVLFNQNHQAPDVHLFEIGKVFHRDATSETGFTEHWQFAAVLSGSKMARSWRSGPRPADFFDGKSLAVAILSRLCVDDVEAQPLTDSPYLHAGKSAVLSRNGTPLLIVGQLHPRIRVAWELKREPIFVIADFEPLLTFLENVPKFRDIPAFPLVARDLALVADRDVPASAIEETIRKRAKSLLASCLLFDVYEGERIPAGKRSLAYQLRFSAPDRTLTDEEVNQLVQKIVSDLKAKLGVELRT</sequence>
<keyword evidence="8 15" id="KW-0547">Nucleotide-binding</keyword>
<evidence type="ECO:0000256" key="15">
    <source>
        <dbReference type="HAMAP-Rule" id="MF_00283"/>
    </source>
</evidence>
<evidence type="ECO:0000256" key="10">
    <source>
        <dbReference type="ARBA" id="ARBA00022842"/>
    </source>
</evidence>
<dbReference type="InterPro" id="IPR045864">
    <property type="entry name" value="aa-tRNA-synth_II/BPL/LPL"/>
</dbReference>
<dbReference type="Pfam" id="PF01588">
    <property type="entry name" value="tRNA_bind"/>
    <property type="match status" value="1"/>
</dbReference>
<dbReference type="InterPro" id="IPR020825">
    <property type="entry name" value="Phe-tRNA_synthase-like_B3/B4"/>
</dbReference>
<keyword evidence="6 15" id="KW-0436">Ligase</keyword>
<name>A0A2Z4Y4F3_SUMC1</name>
<evidence type="ECO:0000259" key="19">
    <source>
        <dbReference type="PROSITE" id="PS51483"/>
    </source>
</evidence>
<dbReference type="GO" id="GO:0005524">
    <property type="term" value="F:ATP binding"/>
    <property type="evidence" value="ECO:0007669"/>
    <property type="project" value="UniProtKB-UniRule"/>
</dbReference>
<dbReference type="PANTHER" id="PTHR10947:SF0">
    <property type="entry name" value="PHENYLALANINE--TRNA LIGASE BETA SUBUNIT"/>
    <property type="match status" value="1"/>
</dbReference>
<feature type="domain" description="FDX-ACB" evidence="18">
    <location>
        <begin position="702"/>
        <end position="795"/>
    </location>
</feature>
<dbReference type="InterPro" id="IPR009061">
    <property type="entry name" value="DNA-bd_dom_put_sf"/>
</dbReference>
<evidence type="ECO:0000256" key="11">
    <source>
        <dbReference type="ARBA" id="ARBA00022884"/>
    </source>
</evidence>
<keyword evidence="10 15" id="KW-0460">Magnesium</keyword>
<dbReference type="GO" id="GO:0004826">
    <property type="term" value="F:phenylalanine-tRNA ligase activity"/>
    <property type="evidence" value="ECO:0007669"/>
    <property type="project" value="UniProtKB-UniRule"/>
</dbReference>
<keyword evidence="5 16" id="KW-0820">tRNA-binding</keyword>
<evidence type="ECO:0000256" key="4">
    <source>
        <dbReference type="ARBA" id="ARBA00022490"/>
    </source>
</evidence>
<keyword evidence="4 15" id="KW-0963">Cytoplasm</keyword>
<dbReference type="GO" id="GO:0006432">
    <property type="term" value="P:phenylalanyl-tRNA aminoacylation"/>
    <property type="evidence" value="ECO:0007669"/>
    <property type="project" value="UniProtKB-UniRule"/>
</dbReference>
<dbReference type="InterPro" id="IPR033714">
    <property type="entry name" value="tRNA_bind_bactPheRS"/>
</dbReference>
<dbReference type="FunFam" id="3.50.40.10:FF:000001">
    <property type="entry name" value="Phenylalanine--tRNA ligase beta subunit"/>
    <property type="match status" value="1"/>
</dbReference>
<dbReference type="SMART" id="SM00896">
    <property type="entry name" value="FDX-ACB"/>
    <property type="match status" value="1"/>
</dbReference>
<dbReference type="Gene3D" id="2.40.50.140">
    <property type="entry name" value="Nucleic acid-binding proteins"/>
    <property type="match status" value="1"/>
</dbReference>
<evidence type="ECO:0000256" key="5">
    <source>
        <dbReference type="ARBA" id="ARBA00022555"/>
    </source>
</evidence>
<dbReference type="SUPFAM" id="SSF54991">
    <property type="entry name" value="Anticodon-binding domain of PheRS"/>
    <property type="match status" value="1"/>
</dbReference>
<dbReference type="SUPFAM" id="SSF50249">
    <property type="entry name" value="Nucleic acid-binding proteins"/>
    <property type="match status" value="1"/>
</dbReference>